<reference evidence="5" key="1">
    <citation type="submission" date="2016-05" db="EMBL/GenBank/DDBJ databases">
        <authorList>
            <person name="Liu B."/>
            <person name="Wang J."/>
            <person name="Zhu Y."/>
            <person name="Liu G."/>
            <person name="Chen Q."/>
            <person name="Chen Z."/>
            <person name="Lan J."/>
            <person name="Che J."/>
            <person name="Ge C."/>
            <person name="Shi H."/>
            <person name="Pan Z."/>
            <person name="Liu X."/>
        </authorList>
    </citation>
    <scope>NUCLEOTIDE SEQUENCE [LARGE SCALE GENOMIC DNA]</scope>
    <source>
        <strain evidence="5">FJAT-27215</strain>
    </source>
</reference>
<dbReference type="InterPro" id="IPR017439">
    <property type="entry name" value="Amidohydrolase"/>
</dbReference>
<keyword evidence="2" id="KW-0479">Metal-binding</keyword>
<dbReference type="EMBL" id="MAYT01000012">
    <property type="protein sequence ID" value="OCA88735.1"/>
    <property type="molecule type" value="Genomic_DNA"/>
</dbReference>
<protein>
    <submittedName>
        <fullName evidence="4">Amidohydrolase</fullName>
    </submittedName>
</protein>
<dbReference type="InterPro" id="IPR011650">
    <property type="entry name" value="Peptidase_M20_dimer"/>
</dbReference>
<dbReference type="InterPro" id="IPR002933">
    <property type="entry name" value="Peptidase_M20"/>
</dbReference>
<dbReference type="PANTHER" id="PTHR11014">
    <property type="entry name" value="PEPTIDASE M20 FAMILY MEMBER"/>
    <property type="match status" value="1"/>
</dbReference>
<dbReference type="PANTHER" id="PTHR11014:SF63">
    <property type="entry name" value="METALLOPEPTIDASE, PUTATIVE (AFU_ORTHOLOGUE AFUA_6G09600)-RELATED"/>
    <property type="match status" value="1"/>
</dbReference>
<sequence length="395" mass="43710">MSHSLIKVKSDQVEEVIQIRRHLHQHPELSFQEYKTAEYIKSILQNWGIPYQSIGETGVIVDIVGKEGGRAIGLRADIDALPIHEQTDLPYRSQYNHVMHACGHDGHTAILLGAVYELNQIKEQLSGTVRCIFQPGEEADGAAKALIEQGALSNPEIEAMTGLHLWPHLPLGTVGIKYGGMTASCDDFKITITGKGGHSARPHQAIDAIAIAASMIQAFQSLTVKRFNPGEPVIIHIGKINGGEASNIVASTVVLEGTARAVNNSLRGEIYQEILKVCRAAEVQWEAQIEVDYTLGHPPIVNDEQMTNQFEEMASRLLGAERVISLKEPSMGADDFGYFSAKVPSIYFRLGIQKENQPVYDLHHPKFQFDDSILRTGIELYVNFALSLLQDRREQ</sequence>
<evidence type="ECO:0000256" key="1">
    <source>
        <dbReference type="ARBA" id="ARBA00022801"/>
    </source>
</evidence>
<dbReference type="FunFam" id="3.30.70.360:FF:000001">
    <property type="entry name" value="N-acetyldiaminopimelate deacetylase"/>
    <property type="match status" value="1"/>
</dbReference>
<comment type="cofactor">
    <cofactor evidence="2">
        <name>Mn(2+)</name>
        <dbReference type="ChEBI" id="CHEBI:29035"/>
    </cofactor>
    <text evidence="2">The Mn(2+) ion enhances activity.</text>
</comment>
<dbReference type="NCBIfam" id="TIGR01891">
    <property type="entry name" value="amidohydrolases"/>
    <property type="match status" value="1"/>
</dbReference>
<keyword evidence="1 4" id="KW-0378">Hydrolase</keyword>
<feature type="binding site" evidence="2">
    <location>
        <position position="138"/>
    </location>
    <ligand>
        <name>Mn(2+)</name>
        <dbReference type="ChEBI" id="CHEBI:29035"/>
        <label>2</label>
    </ligand>
</feature>
<dbReference type="GO" id="GO:0046872">
    <property type="term" value="F:metal ion binding"/>
    <property type="evidence" value="ECO:0007669"/>
    <property type="project" value="UniProtKB-KW"/>
</dbReference>
<dbReference type="Pfam" id="PF01546">
    <property type="entry name" value="Peptidase_M20"/>
    <property type="match status" value="1"/>
</dbReference>
<feature type="domain" description="Peptidase M20 dimerisation" evidence="3">
    <location>
        <begin position="188"/>
        <end position="285"/>
    </location>
</feature>
<dbReference type="PIRSF" id="PIRSF005962">
    <property type="entry name" value="Pept_M20D_amidohydro"/>
    <property type="match status" value="1"/>
</dbReference>
<dbReference type="RefSeq" id="WP_065410063.1">
    <property type="nucleotide sequence ID" value="NZ_MAYT01000012.1"/>
</dbReference>
<dbReference type="SUPFAM" id="SSF53187">
    <property type="entry name" value="Zn-dependent exopeptidases"/>
    <property type="match status" value="1"/>
</dbReference>
<evidence type="ECO:0000313" key="4">
    <source>
        <dbReference type="EMBL" id="OCA88735.1"/>
    </source>
</evidence>
<accession>A0A1B9AXM4</accession>
<feature type="binding site" evidence="2">
    <location>
        <position position="164"/>
    </location>
    <ligand>
        <name>Mn(2+)</name>
        <dbReference type="ChEBI" id="CHEBI:29035"/>
        <label>2</label>
    </ligand>
</feature>
<dbReference type="Proteomes" id="UP000092578">
    <property type="component" value="Unassembled WGS sequence"/>
</dbReference>
<dbReference type="GO" id="GO:0019877">
    <property type="term" value="P:diaminopimelate biosynthetic process"/>
    <property type="evidence" value="ECO:0007669"/>
    <property type="project" value="UniProtKB-ARBA"/>
</dbReference>
<keyword evidence="2" id="KW-0464">Manganese</keyword>
<evidence type="ECO:0000256" key="2">
    <source>
        <dbReference type="PIRSR" id="PIRSR005962-1"/>
    </source>
</evidence>
<evidence type="ECO:0000313" key="5">
    <source>
        <dbReference type="Proteomes" id="UP000092578"/>
    </source>
</evidence>
<organism evidence="4 5">
    <name type="scientific">Pseudobacillus wudalianchiensis</name>
    <dbReference type="NCBI Taxonomy" id="1743143"/>
    <lineage>
        <taxon>Bacteria</taxon>
        <taxon>Bacillati</taxon>
        <taxon>Bacillota</taxon>
        <taxon>Bacilli</taxon>
        <taxon>Bacillales</taxon>
        <taxon>Bacillaceae</taxon>
        <taxon>Pseudobacillus</taxon>
    </lineage>
</organism>
<evidence type="ECO:0000259" key="3">
    <source>
        <dbReference type="Pfam" id="PF07687"/>
    </source>
</evidence>
<proteinExistence type="predicted"/>
<comment type="caution">
    <text evidence="4">The sequence shown here is derived from an EMBL/GenBank/DDBJ whole genome shotgun (WGS) entry which is preliminary data.</text>
</comment>
<feature type="binding site" evidence="2">
    <location>
        <position position="102"/>
    </location>
    <ligand>
        <name>Mn(2+)</name>
        <dbReference type="ChEBI" id="CHEBI:29035"/>
        <label>2</label>
    </ligand>
</feature>
<gene>
    <name evidence="4" type="ORF">A8F95_04625</name>
</gene>
<feature type="binding site" evidence="2">
    <location>
        <position position="363"/>
    </location>
    <ligand>
        <name>Mn(2+)</name>
        <dbReference type="ChEBI" id="CHEBI:29035"/>
        <label>2</label>
    </ligand>
</feature>
<dbReference type="AlphaFoldDB" id="A0A1B9AXM4"/>
<dbReference type="GO" id="GO:0050118">
    <property type="term" value="F:N-acetyldiaminopimelate deacetylase activity"/>
    <property type="evidence" value="ECO:0007669"/>
    <property type="project" value="UniProtKB-ARBA"/>
</dbReference>
<keyword evidence="5" id="KW-1185">Reference proteome</keyword>
<dbReference type="Pfam" id="PF07687">
    <property type="entry name" value="M20_dimer"/>
    <property type="match status" value="1"/>
</dbReference>
<feature type="binding site" evidence="2">
    <location>
        <position position="104"/>
    </location>
    <ligand>
        <name>Mn(2+)</name>
        <dbReference type="ChEBI" id="CHEBI:29035"/>
        <label>2</label>
    </ligand>
</feature>
<dbReference type="SUPFAM" id="SSF55031">
    <property type="entry name" value="Bacterial exopeptidase dimerisation domain"/>
    <property type="match status" value="1"/>
</dbReference>
<dbReference type="InterPro" id="IPR036264">
    <property type="entry name" value="Bact_exopeptidase_dim_dom"/>
</dbReference>
<dbReference type="Gene3D" id="3.40.630.10">
    <property type="entry name" value="Zn peptidases"/>
    <property type="match status" value="1"/>
</dbReference>
<dbReference type="Gene3D" id="3.30.70.360">
    <property type="match status" value="1"/>
</dbReference>
<dbReference type="CDD" id="cd03886">
    <property type="entry name" value="M20_Acy1"/>
    <property type="match status" value="1"/>
</dbReference>
<name>A0A1B9AXM4_9BACI</name>